<gene>
    <name evidence="1" type="ORF">HaLaN_29302</name>
</gene>
<accession>A0A6A0AED4</accession>
<organism evidence="1 2">
    <name type="scientific">Haematococcus lacustris</name>
    <name type="common">Green alga</name>
    <name type="synonym">Haematococcus pluvialis</name>
    <dbReference type="NCBI Taxonomy" id="44745"/>
    <lineage>
        <taxon>Eukaryota</taxon>
        <taxon>Viridiplantae</taxon>
        <taxon>Chlorophyta</taxon>
        <taxon>core chlorophytes</taxon>
        <taxon>Chlorophyceae</taxon>
        <taxon>CS clade</taxon>
        <taxon>Chlamydomonadales</taxon>
        <taxon>Haematococcaceae</taxon>
        <taxon>Haematococcus</taxon>
    </lineage>
</organism>
<sequence length="73" mass="7322">MQRALTAAPGREGDSAHALSVGQQLVEQASQGSGGVALSFSSAALPVAELVLLVEGLARAQLRPGNALLVALM</sequence>
<comment type="caution">
    <text evidence="1">The sequence shown here is derived from an EMBL/GenBank/DDBJ whole genome shotgun (WGS) entry which is preliminary data.</text>
</comment>
<evidence type="ECO:0000313" key="2">
    <source>
        <dbReference type="Proteomes" id="UP000485058"/>
    </source>
</evidence>
<dbReference type="EMBL" id="BLLF01004906">
    <property type="protein sequence ID" value="GFH30444.1"/>
    <property type="molecule type" value="Genomic_DNA"/>
</dbReference>
<reference evidence="1 2" key="1">
    <citation type="submission" date="2020-02" db="EMBL/GenBank/DDBJ databases">
        <title>Draft genome sequence of Haematococcus lacustris strain NIES-144.</title>
        <authorList>
            <person name="Morimoto D."/>
            <person name="Nakagawa S."/>
            <person name="Yoshida T."/>
            <person name="Sawayama S."/>
        </authorList>
    </citation>
    <scope>NUCLEOTIDE SEQUENCE [LARGE SCALE GENOMIC DNA]</scope>
    <source>
        <strain evidence="1 2">NIES-144</strain>
    </source>
</reference>
<dbReference type="Proteomes" id="UP000485058">
    <property type="component" value="Unassembled WGS sequence"/>
</dbReference>
<protein>
    <submittedName>
        <fullName evidence="1">Uncharacterized protein</fullName>
    </submittedName>
</protein>
<proteinExistence type="predicted"/>
<name>A0A6A0AED4_HAELA</name>
<feature type="non-terminal residue" evidence="1">
    <location>
        <position position="73"/>
    </location>
</feature>
<evidence type="ECO:0000313" key="1">
    <source>
        <dbReference type="EMBL" id="GFH30444.1"/>
    </source>
</evidence>
<dbReference type="AlphaFoldDB" id="A0A6A0AED4"/>
<keyword evidence="2" id="KW-1185">Reference proteome</keyword>